<dbReference type="Proteomes" id="UP000700596">
    <property type="component" value="Unassembled WGS sequence"/>
</dbReference>
<accession>A0A9P9D7I8</accession>
<comment type="caution">
    <text evidence="2">The sequence shown here is derived from an EMBL/GenBank/DDBJ whole genome shotgun (WGS) entry which is preliminary data.</text>
</comment>
<reference evidence="2" key="1">
    <citation type="journal article" date="2021" name="Nat. Commun.">
        <title>Genetic determinants of endophytism in the Arabidopsis root mycobiome.</title>
        <authorList>
            <person name="Mesny F."/>
            <person name="Miyauchi S."/>
            <person name="Thiergart T."/>
            <person name="Pickel B."/>
            <person name="Atanasova L."/>
            <person name="Karlsson M."/>
            <person name="Huettel B."/>
            <person name="Barry K.W."/>
            <person name="Haridas S."/>
            <person name="Chen C."/>
            <person name="Bauer D."/>
            <person name="Andreopoulos W."/>
            <person name="Pangilinan J."/>
            <person name="LaButti K."/>
            <person name="Riley R."/>
            <person name="Lipzen A."/>
            <person name="Clum A."/>
            <person name="Drula E."/>
            <person name="Henrissat B."/>
            <person name="Kohler A."/>
            <person name="Grigoriev I.V."/>
            <person name="Martin F.M."/>
            <person name="Hacquard S."/>
        </authorList>
    </citation>
    <scope>NUCLEOTIDE SEQUENCE</scope>
    <source>
        <strain evidence="2">MPI-CAGE-CH-0243</strain>
    </source>
</reference>
<feature type="chain" id="PRO_5040422212" evidence="1">
    <location>
        <begin position="18"/>
        <end position="313"/>
    </location>
</feature>
<gene>
    <name evidence="2" type="ORF">B0J11DRAFT_497392</name>
</gene>
<dbReference type="OrthoDB" id="271448at2759"/>
<dbReference type="EMBL" id="JAGMWT010000018">
    <property type="protein sequence ID" value="KAH7113902.1"/>
    <property type="molecule type" value="Genomic_DNA"/>
</dbReference>
<keyword evidence="3" id="KW-1185">Reference proteome</keyword>
<evidence type="ECO:0000313" key="2">
    <source>
        <dbReference type="EMBL" id="KAH7113902.1"/>
    </source>
</evidence>
<protein>
    <submittedName>
        <fullName evidence="2">Uncharacterized protein</fullName>
    </submittedName>
</protein>
<dbReference type="PANTHER" id="PTHR36578:SF1">
    <property type="entry name" value="APPLE DOMAIN-CONTAINING PROTEIN"/>
    <property type="match status" value="1"/>
</dbReference>
<dbReference type="AlphaFoldDB" id="A0A9P9D7I8"/>
<organism evidence="2 3">
    <name type="scientific">Dendryphion nanum</name>
    <dbReference type="NCBI Taxonomy" id="256645"/>
    <lineage>
        <taxon>Eukaryota</taxon>
        <taxon>Fungi</taxon>
        <taxon>Dikarya</taxon>
        <taxon>Ascomycota</taxon>
        <taxon>Pezizomycotina</taxon>
        <taxon>Dothideomycetes</taxon>
        <taxon>Pleosporomycetidae</taxon>
        <taxon>Pleosporales</taxon>
        <taxon>Torulaceae</taxon>
        <taxon>Dendryphion</taxon>
    </lineage>
</organism>
<name>A0A9P9D7I8_9PLEO</name>
<sequence length="313" mass="33954">MTSKLAALLTLASSALAIPRDAIKRGDSNCPALPLGSGPAPNPDTVDSFLSNAFFIETSKTAKDPPGFANTYTNLNAANENKATYLGYSLLDSYSPSACASFCKTKLGCTSFSIFFERAPSVNLGPLCPDPPSTTLIKCSLYSAAIHPQDATNKGQFRSKFQLVIAGNNGYVSTTTSDPNIPDWRFQYLGDAAIIAHKDCNNVDTYLRYRSYPLPYDPKNCAAACKEHSDYHLQHPPADGSPARLCGFFNSYILSNNGVPQEQRCSLYTRAWPKTYATNKGQWRGQDRITISESYGYENGSEPCSVCLPKGAA</sequence>
<proteinExistence type="predicted"/>
<dbReference type="PANTHER" id="PTHR36578">
    <property type="entry name" value="CHROMOSOME 15, WHOLE GENOME SHOTGUN SEQUENCE"/>
    <property type="match status" value="1"/>
</dbReference>
<evidence type="ECO:0000256" key="1">
    <source>
        <dbReference type="SAM" id="SignalP"/>
    </source>
</evidence>
<feature type="signal peptide" evidence="1">
    <location>
        <begin position="1"/>
        <end position="17"/>
    </location>
</feature>
<keyword evidence="1" id="KW-0732">Signal</keyword>
<evidence type="ECO:0000313" key="3">
    <source>
        <dbReference type="Proteomes" id="UP000700596"/>
    </source>
</evidence>